<dbReference type="Gene3D" id="3.20.20.80">
    <property type="entry name" value="Glycosidases"/>
    <property type="match status" value="1"/>
</dbReference>
<keyword evidence="7" id="KW-1185">Reference proteome</keyword>
<evidence type="ECO:0000256" key="3">
    <source>
        <dbReference type="SAM" id="SignalP"/>
    </source>
</evidence>
<name>A0A9N8HVR0_9STRA</name>
<feature type="domain" description="Alpha-N-acetylglucosaminidase tim-barrel" evidence="4">
    <location>
        <begin position="421"/>
        <end position="557"/>
    </location>
</feature>
<dbReference type="Gene3D" id="3.30.379.10">
    <property type="entry name" value="Chitobiase/beta-hexosaminidase domain 2-like"/>
    <property type="match status" value="1"/>
</dbReference>
<protein>
    <submittedName>
        <fullName evidence="6">Alpha-N-acetylglucosaminidase (NAGLU) tim-barrel domain</fullName>
    </submittedName>
</protein>
<dbReference type="EMBL" id="CAICTM010001849">
    <property type="protein sequence ID" value="CAB9526585.1"/>
    <property type="molecule type" value="Genomic_DNA"/>
</dbReference>
<organism evidence="6 7">
    <name type="scientific">Seminavis robusta</name>
    <dbReference type="NCBI Taxonomy" id="568900"/>
    <lineage>
        <taxon>Eukaryota</taxon>
        <taxon>Sar</taxon>
        <taxon>Stramenopiles</taxon>
        <taxon>Ochrophyta</taxon>
        <taxon>Bacillariophyta</taxon>
        <taxon>Bacillariophyceae</taxon>
        <taxon>Bacillariophycidae</taxon>
        <taxon>Naviculales</taxon>
        <taxon>Naviculaceae</taxon>
        <taxon>Seminavis</taxon>
    </lineage>
</organism>
<reference evidence="6" key="1">
    <citation type="submission" date="2020-06" db="EMBL/GenBank/DDBJ databases">
        <authorList>
            <consortium name="Plant Systems Biology data submission"/>
        </authorList>
    </citation>
    <scope>NUCLEOTIDE SEQUENCE</scope>
    <source>
        <strain evidence="6">D6</strain>
    </source>
</reference>
<feature type="chain" id="PRO_5040255590" evidence="3">
    <location>
        <begin position="17"/>
        <end position="878"/>
    </location>
</feature>
<evidence type="ECO:0000259" key="5">
    <source>
        <dbReference type="Pfam" id="PF12972"/>
    </source>
</evidence>
<feature type="domain" description="Alpha-N-acetylglucosaminidase tim-barrel" evidence="4">
    <location>
        <begin position="171"/>
        <end position="354"/>
    </location>
</feature>
<dbReference type="Gene3D" id="1.20.120.670">
    <property type="entry name" value="N-acetyl-b-d-glucoasminidase"/>
    <property type="match status" value="1"/>
</dbReference>
<sequence length="878" mass="98095">MFWVVALCCFSLPALAQKFHGLDHSRSSKSVGDVSALYDLLDRVLAKSDTGENDASSHFVLKLCDGSEDEQDNVSVEGACSCSSSFDDDNGGWFCMEQQQQSSTNDDLVIMGTSVSEISYGIGHYFRYYCNFTVGWERIGGSVRNLALPDGSAWPVVPQPIRKQRRVPWSYLMNVCTHSYSLVWYDWESGWEPFLDWASLMGINNLLALTGQEEIQYKVYQKLGLNDEDIRSWFNGPAFLTWSRGQNEYGSGIAGPLPRSWMQQQWELQKDHILPRLKELAIVGQLPGFQGNTPIQLSQLYPHAKMTKMGDTGWLDALDPLYAKIADLWMSTLVDDFGRDMLSHWYQMDGYLNGGVPPWMTLLSDDDDSRSQDTTPRQPTTNSFKETKALMEQQESRRLRSSNQQHAKFDVPHDSVWYQRGVAAYTGLNRTDPNAVWSFQGFSFIGWNNSDVTASWLKGFVDSAPPGRFVIIDMSYTGLGEWTKWNNASYFGADFIWSALHNFGDTNGLKGDMNRIASILPSIQSTPSTSVVGIGATPEGIDQNPVYYEFLLDQAFHGSQDESVPNATAFMVERSHRRYGACSTSSDPSCSHVTEAWQLLAKTSYATDQSVQDTTGVAHRNPRASDFKTDRCTPNKQICSVFRAWKHLIRAATVAPKSQVGFRQPPFEYDLINLGREVLAQLSAPMASNFSDALAKKPLDATRLLETGNVYIQLLEDLDRLLGSHAAFLVGPWIQSARAWGKNGGNDCHATAAPSIQECSDFYEWNARVQITTWNPTSAGATKIPGGPIDYAAKHWSGLCKDYYAERASLVLQTALANSGETGTLNQTEVSLKEAQLAFRWTTALSFYPTKASEDPLQMSVAMERLYGHWFDSCDVML</sequence>
<keyword evidence="3" id="KW-0732">Signal</keyword>
<feature type="compositionally biased region" description="Basic and acidic residues" evidence="2">
    <location>
        <begin position="385"/>
        <end position="398"/>
    </location>
</feature>
<dbReference type="InterPro" id="IPR007781">
    <property type="entry name" value="NAGLU"/>
</dbReference>
<evidence type="ECO:0000256" key="1">
    <source>
        <dbReference type="ARBA" id="ARBA00022801"/>
    </source>
</evidence>
<evidence type="ECO:0000259" key="4">
    <source>
        <dbReference type="Pfam" id="PF05089"/>
    </source>
</evidence>
<evidence type="ECO:0000313" key="7">
    <source>
        <dbReference type="Proteomes" id="UP001153069"/>
    </source>
</evidence>
<feature type="compositionally biased region" description="Polar residues" evidence="2">
    <location>
        <begin position="374"/>
        <end position="384"/>
    </location>
</feature>
<dbReference type="InterPro" id="IPR024732">
    <property type="entry name" value="NAGLU_C"/>
</dbReference>
<dbReference type="Pfam" id="PF12972">
    <property type="entry name" value="NAGLU_C"/>
    <property type="match status" value="1"/>
</dbReference>
<dbReference type="InterPro" id="IPR029018">
    <property type="entry name" value="Hex-like_dom2"/>
</dbReference>
<dbReference type="PANTHER" id="PTHR12872:SF1">
    <property type="entry name" value="ALPHA-N-ACETYLGLUCOSAMINIDASE"/>
    <property type="match status" value="1"/>
</dbReference>
<dbReference type="PANTHER" id="PTHR12872">
    <property type="entry name" value="ALPHA-N-ACETYLGLUCOSAMINIDASE"/>
    <property type="match status" value="1"/>
</dbReference>
<dbReference type="Pfam" id="PF05089">
    <property type="entry name" value="NAGLU"/>
    <property type="match status" value="2"/>
</dbReference>
<evidence type="ECO:0000313" key="6">
    <source>
        <dbReference type="EMBL" id="CAB9526585.1"/>
    </source>
</evidence>
<feature type="signal peptide" evidence="3">
    <location>
        <begin position="1"/>
        <end position="16"/>
    </location>
</feature>
<dbReference type="Proteomes" id="UP001153069">
    <property type="component" value="Unassembled WGS sequence"/>
</dbReference>
<comment type="caution">
    <text evidence="6">The sequence shown here is derived from an EMBL/GenBank/DDBJ whole genome shotgun (WGS) entry which is preliminary data.</text>
</comment>
<keyword evidence="1" id="KW-0378">Hydrolase</keyword>
<accession>A0A9N8HVR0</accession>
<evidence type="ECO:0000256" key="2">
    <source>
        <dbReference type="SAM" id="MobiDB-lite"/>
    </source>
</evidence>
<dbReference type="AlphaFoldDB" id="A0A9N8HVR0"/>
<dbReference type="GO" id="GO:0016787">
    <property type="term" value="F:hydrolase activity"/>
    <property type="evidence" value="ECO:0007669"/>
    <property type="project" value="UniProtKB-KW"/>
</dbReference>
<feature type="domain" description="Alpha-N-acetylglucosaminidase C-terminal" evidence="5">
    <location>
        <begin position="576"/>
        <end position="862"/>
    </location>
</feature>
<dbReference type="OrthoDB" id="64736at2759"/>
<feature type="region of interest" description="Disordered" evidence="2">
    <location>
        <begin position="362"/>
        <end position="405"/>
    </location>
</feature>
<gene>
    <name evidence="6" type="ORF">SEMRO_1851_G301670.1</name>
</gene>
<dbReference type="InterPro" id="IPR024733">
    <property type="entry name" value="NAGLU_tim-barrel"/>
</dbReference>
<proteinExistence type="predicted"/>